<reference evidence="2" key="1">
    <citation type="submission" date="2007-03" db="EMBL/GenBank/DDBJ databases">
        <title>Complete sequence of chromosome 3 of Burkholderia vietnamiensis G4.</title>
        <authorList>
            <consortium name="US DOE Joint Genome Institute"/>
            <person name="Copeland A."/>
            <person name="Lucas S."/>
            <person name="Lapidus A."/>
            <person name="Barry K."/>
            <person name="Detter J.C."/>
            <person name="Glavina del Rio T."/>
            <person name="Hammon N."/>
            <person name="Israni S."/>
            <person name="Dalin E."/>
            <person name="Tice H."/>
            <person name="Pitluck S."/>
            <person name="Chain P."/>
            <person name="Malfatti S."/>
            <person name="Shin M."/>
            <person name="Vergez L."/>
            <person name="Schmutz J."/>
            <person name="Larimer F."/>
            <person name="Land M."/>
            <person name="Hauser L."/>
            <person name="Kyrpides N."/>
            <person name="Tiedje J."/>
            <person name="Richardson P."/>
        </authorList>
    </citation>
    <scope>NUCLEOTIDE SEQUENCE [LARGE SCALE GENOMIC DNA]</scope>
    <source>
        <strain evidence="2">G4 / LMG 22486</strain>
    </source>
</reference>
<gene>
    <name evidence="1" type="ordered locus">Bcep1808_6236</name>
</gene>
<dbReference type="KEGG" id="bvi:Bcep1808_6236"/>
<dbReference type="HOGENOM" id="CLU_1546142_0_0_4"/>
<accession>A4JS87</accession>
<dbReference type="EMBL" id="CP000616">
    <property type="protein sequence ID" value="ABO59140.1"/>
    <property type="molecule type" value="Genomic_DNA"/>
</dbReference>
<sequence>MSQRAKSDCVIRDRVCLKHVAHCPSESGTGDAHVNTRMTKPASHERADLARSSRCLRNDSATLRIALRPWGFDACVVQSWINALPTLDRAIAWELATDRRAPGADIVVHVVRPAPAARGQFCWNGIGANYALRQSLAACGTELALLIGASEQMPAERVGHWVAAGALPPAAALARLGRLIAACAAPRPQPQPQPPVRRALMRLISHDLDMA</sequence>
<name>A4JS87_BURVG</name>
<evidence type="ECO:0000313" key="2">
    <source>
        <dbReference type="Proteomes" id="UP000002287"/>
    </source>
</evidence>
<dbReference type="eggNOG" id="ENOG50316J3">
    <property type="taxonomic scope" value="Bacteria"/>
</dbReference>
<protein>
    <submittedName>
        <fullName evidence="1">Uncharacterized protein</fullName>
    </submittedName>
</protein>
<dbReference type="Proteomes" id="UP000002287">
    <property type="component" value="Chromosome 3"/>
</dbReference>
<dbReference type="AlphaFoldDB" id="A4JS87"/>
<organism evidence="1 2">
    <name type="scientific">Burkholderia vietnamiensis (strain G4 / LMG 22486)</name>
    <name type="common">Burkholderia cepacia (strain R1808)</name>
    <dbReference type="NCBI Taxonomy" id="269482"/>
    <lineage>
        <taxon>Bacteria</taxon>
        <taxon>Pseudomonadati</taxon>
        <taxon>Pseudomonadota</taxon>
        <taxon>Betaproteobacteria</taxon>
        <taxon>Burkholderiales</taxon>
        <taxon>Burkholderiaceae</taxon>
        <taxon>Burkholderia</taxon>
        <taxon>Burkholderia cepacia complex</taxon>
    </lineage>
</organism>
<proteinExistence type="predicted"/>
<evidence type="ECO:0000313" key="1">
    <source>
        <dbReference type="EMBL" id="ABO59140.1"/>
    </source>
</evidence>